<dbReference type="KEGG" id="pbk:Back11_07210"/>
<evidence type="ECO:0000256" key="1">
    <source>
        <dbReference type="SAM" id="Phobius"/>
    </source>
</evidence>
<dbReference type="AlphaFoldDB" id="A0A3G9IM28"/>
<evidence type="ECO:0000313" key="2">
    <source>
        <dbReference type="EMBL" id="BBH19376.1"/>
    </source>
</evidence>
<name>A0A3G9IM28_9BACL</name>
<evidence type="ECO:0000313" key="3">
    <source>
        <dbReference type="Proteomes" id="UP000275368"/>
    </source>
</evidence>
<feature type="transmembrane region" description="Helical" evidence="1">
    <location>
        <begin position="137"/>
        <end position="160"/>
    </location>
</feature>
<feature type="transmembrane region" description="Helical" evidence="1">
    <location>
        <begin position="36"/>
        <end position="57"/>
    </location>
</feature>
<keyword evidence="1" id="KW-0812">Transmembrane</keyword>
<sequence>MILSHLNYKNKINQFILFLLMGILIGVSVYNSLTRILLITLIVDAIIFFIVVILFKVYSTITTMIVTSFIYLLLILGSSALLFLIVPNFTINLNSILYTLITLFLILYRLVGVWVNQFFISVVMNQKKIKHEYTSEVLVSHINLIYIVIFILINSTGLIYKQGDYNFYNVLNNCFITAIAINQVNWRSFKF</sequence>
<proteinExistence type="predicted"/>
<feature type="transmembrane region" description="Helical" evidence="1">
    <location>
        <begin position="12"/>
        <end position="30"/>
    </location>
</feature>
<accession>A0A3G9IM28</accession>
<keyword evidence="1" id="KW-1133">Transmembrane helix</keyword>
<protein>
    <submittedName>
        <fullName evidence="2">Uncharacterized protein</fullName>
    </submittedName>
</protein>
<reference evidence="2 3" key="1">
    <citation type="submission" date="2018-11" db="EMBL/GenBank/DDBJ databases">
        <title>Complete genome sequence of Paenibacillus baekrokdamisoli strain KCTC 33723.</title>
        <authorList>
            <person name="Kang S.W."/>
            <person name="Lee K.C."/>
            <person name="Kim K.K."/>
            <person name="Kim J.S."/>
            <person name="Kim D.S."/>
            <person name="Ko S.H."/>
            <person name="Yang S.H."/>
            <person name="Lee J.S."/>
        </authorList>
    </citation>
    <scope>NUCLEOTIDE SEQUENCE [LARGE SCALE GENOMIC DNA]</scope>
    <source>
        <strain evidence="2 3">KCTC 33723</strain>
    </source>
</reference>
<keyword evidence="3" id="KW-1185">Reference proteome</keyword>
<feature type="transmembrane region" description="Helical" evidence="1">
    <location>
        <begin position="96"/>
        <end position="116"/>
    </location>
</feature>
<feature type="transmembrane region" description="Helical" evidence="1">
    <location>
        <begin position="69"/>
        <end position="90"/>
    </location>
</feature>
<gene>
    <name evidence="2" type="ORF">Back11_07210</name>
</gene>
<keyword evidence="1" id="KW-0472">Membrane</keyword>
<organism evidence="2 3">
    <name type="scientific">Paenibacillus baekrokdamisoli</name>
    <dbReference type="NCBI Taxonomy" id="1712516"/>
    <lineage>
        <taxon>Bacteria</taxon>
        <taxon>Bacillati</taxon>
        <taxon>Bacillota</taxon>
        <taxon>Bacilli</taxon>
        <taxon>Bacillales</taxon>
        <taxon>Paenibacillaceae</taxon>
        <taxon>Paenibacillus</taxon>
    </lineage>
</organism>
<dbReference type="EMBL" id="AP019308">
    <property type="protein sequence ID" value="BBH19376.1"/>
    <property type="molecule type" value="Genomic_DNA"/>
</dbReference>
<dbReference type="Proteomes" id="UP000275368">
    <property type="component" value="Chromosome"/>
</dbReference>